<proteinExistence type="predicted"/>
<dbReference type="EMBL" id="VOIH02000004">
    <property type="protein sequence ID" value="KAF3447973.1"/>
    <property type="molecule type" value="Genomic_DNA"/>
</dbReference>
<protein>
    <submittedName>
        <fullName evidence="1">Uncharacterized protein</fullName>
    </submittedName>
</protein>
<sequence>MDMSKRNKKCIRAVWDSEMFANTPSVMAMMSIRQALLLLGDVSARQIFSEHLDLLQTHPDMDWESIAYFPNMARLE</sequence>
<accession>A0A8K0H9T7</accession>
<name>A0A8K0H9T7_9ROSA</name>
<gene>
    <name evidence="1" type="ORF">FNV43_RR08680</name>
</gene>
<comment type="caution">
    <text evidence="1">The sequence shown here is derived from an EMBL/GenBank/DDBJ whole genome shotgun (WGS) entry which is preliminary data.</text>
</comment>
<dbReference type="AlphaFoldDB" id="A0A8K0H9T7"/>
<organism evidence="1 2">
    <name type="scientific">Rhamnella rubrinervis</name>
    <dbReference type="NCBI Taxonomy" id="2594499"/>
    <lineage>
        <taxon>Eukaryota</taxon>
        <taxon>Viridiplantae</taxon>
        <taxon>Streptophyta</taxon>
        <taxon>Embryophyta</taxon>
        <taxon>Tracheophyta</taxon>
        <taxon>Spermatophyta</taxon>
        <taxon>Magnoliopsida</taxon>
        <taxon>eudicotyledons</taxon>
        <taxon>Gunneridae</taxon>
        <taxon>Pentapetalae</taxon>
        <taxon>rosids</taxon>
        <taxon>fabids</taxon>
        <taxon>Rosales</taxon>
        <taxon>Rhamnaceae</taxon>
        <taxon>rhamnoid group</taxon>
        <taxon>Rhamneae</taxon>
        <taxon>Rhamnella</taxon>
    </lineage>
</organism>
<evidence type="ECO:0000313" key="2">
    <source>
        <dbReference type="Proteomes" id="UP000796880"/>
    </source>
</evidence>
<reference evidence="1" key="1">
    <citation type="submission" date="2020-03" db="EMBL/GenBank/DDBJ databases">
        <title>A high-quality chromosome-level genome assembly of a woody plant with both climbing and erect habits, Rhamnella rubrinervis.</title>
        <authorList>
            <person name="Lu Z."/>
            <person name="Yang Y."/>
            <person name="Zhu X."/>
            <person name="Sun Y."/>
        </authorList>
    </citation>
    <scope>NUCLEOTIDE SEQUENCE</scope>
    <source>
        <strain evidence="1">BYM</strain>
        <tissue evidence="1">Leaf</tissue>
    </source>
</reference>
<dbReference type="Proteomes" id="UP000796880">
    <property type="component" value="Unassembled WGS sequence"/>
</dbReference>
<evidence type="ECO:0000313" key="1">
    <source>
        <dbReference type="EMBL" id="KAF3447973.1"/>
    </source>
</evidence>
<keyword evidence="2" id="KW-1185">Reference proteome</keyword>